<dbReference type="AlphaFoldDB" id="A0A365TS62"/>
<keyword evidence="2" id="KW-1185">Reference proteome</keyword>
<dbReference type="Proteomes" id="UP000252204">
    <property type="component" value="Unassembled WGS sequence"/>
</dbReference>
<evidence type="ECO:0000313" key="2">
    <source>
        <dbReference type="Proteomes" id="UP000252204"/>
    </source>
</evidence>
<protein>
    <submittedName>
        <fullName evidence="1">Uncharacterized protein</fullName>
    </submittedName>
</protein>
<dbReference type="EMBL" id="QNTU01000002">
    <property type="protein sequence ID" value="RBI68822.1"/>
    <property type="molecule type" value="Genomic_DNA"/>
</dbReference>
<organism evidence="1 2">
    <name type="scientific">Vreelandella sulfidaeris</name>
    <dbReference type="NCBI Taxonomy" id="115553"/>
    <lineage>
        <taxon>Bacteria</taxon>
        <taxon>Pseudomonadati</taxon>
        <taxon>Pseudomonadota</taxon>
        <taxon>Gammaproteobacteria</taxon>
        <taxon>Oceanospirillales</taxon>
        <taxon>Halomonadaceae</taxon>
        <taxon>Vreelandella</taxon>
    </lineage>
</organism>
<proteinExistence type="predicted"/>
<gene>
    <name evidence="1" type="ORF">DQ400_05505</name>
</gene>
<reference evidence="2" key="1">
    <citation type="submission" date="2018-06" db="EMBL/GenBank/DDBJ databases">
        <title>Whole genome sequencing of four bacterial strains from South Shetland trench revealing bio-synthetic gene clusters.</title>
        <authorList>
            <person name="Abdel-Mageed W.M."/>
            <person name="Lehri B."/>
            <person name="Jarmusch S."/>
            <person name="Miranda K."/>
            <person name="Goodfellow M."/>
            <person name="Jaspars M."/>
            <person name="Karlyshev A.V."/>
        </authorList>
    </citation>
    <scope>NUCLEOTIDE SEQUENCE [LARGE SCALE GENOMIC DNA]</scope>
    <source>
        <strain evidence="2">SST4</strain>
    </source>
</reference>
<sequence length="63" mass="6969">MSLPRGTIPVGIAFVIDVYLDGAIGEFLDHFELKQVDMPAKVHAHFHPAWLVPLAVTGQRAFK</sequence>
<comment type="caution">
    <text evidence="1">The sequence shown here is derived from an EMBL/GenBank/DDBJ whole genome shotgun (WGS) entry which is preliminary data.</text>
</comment>
<evidence type="ECO:0000313" key="1">
    <source>
        <dbReference type="EMBL" id="RBI68822.1"/>
    </source>
</evidence>
<name>A0A365TS62_9GAMM</name>
<accession>A0A365TS62</accession>